<organism evidence="2 3">
    <name type="scientific">Eruca vesicaria subsp. sativa</name>
    <name type="common">Garden rocket</name>
    <name type="synonym">Eruca sativa</name>
    <dbReference type="NCBI Taxonomy" id="29727"/>
    <lineage>
        <taxon>Eukaryota</taxon>
        <taxon>Viridiplantae</taxon>
        <taxon>Streptophyta</taxon>
        <taxon>Embryophyta</taxon>
        <taxon>Tracheophyta</taxon>
        <taxon>Spermatophyta</taxon>
        <taxon>Magnoliopsida</taxon>
        <taxon>eudicotyledons</taxon>
        <taxon>Gunneridae</taxon>
        <taxon>Pentapetalae</taxon>
        <taxon>rosids</taxon>
        <taxon>malvids</taxon>
        <taxon>Brassicales</taxon>
        <taxon>Brassicaceae</taxon>
        <taxon>Brassiceae</taxon>
        <taxon>Eruca</taxon>
    </lineage>
</organism>
<dbReference type="AlphaFoldDB" id="A0ABC8JQE2"/>
<evidence type="ECO:0000313" key="2">
    <source>
        <dbReference type="EMBL" id="CAH8335273.1"/>
    </source>
</evidence>
<feature type="region of interest" description="Disordered" evidence="1">
    <location>
        <begin position="91"/>
        <end position="159"/>
    </location>
</feature>
<feature type="compositionally biased region" description="Basic and acidic residues" evidence="1">
    <location>
        <begin position="21"/>
        <end position="31"/>
    </location>
</feature>
<gene>
    <name evidence="2" type="ORF">ERUC_LOCUS13511</name>
</gene>
<protein>
    <submittedName>
        <fullName evidence="2">Uncharacterized protein</fullName>
    </submittedName>
</protein>
<dbReference type="Proteomes" id="UP001642260">
    <property type="component" value="Unassembled WGS sequence"/>
</dbReference>
<evidence type="ECO:0000313" key="3">
    <source>
        <dbReference type="Proteomes" id="UP001642260"/>
    </source>
</evidence>
<keyword evidence="3" id="KW-1185">Reference proteome</keyword>
<dbReference type="EMBL" id="CAKOAT010127599">
    <property type="protein sequence ID" value="CAH8335273.1"/>
    <property type="molecule type" value="Genomic_DNA"/>
</dbReference>
<reference evidence="2 3" key="1">
    <citation type="submission" date="2022-03" db="EMBL/GenBank/DDBJ databases">
        <authorList>
            <person name="Macdonald S."/>
            <person name="Ahmed S."/>
            <person name="Newling K."/>
        </authorList>
    </citation>
    <scope>NUCLEOTIDE SEQUENCE [LARGE SCALE GENOMIC DNA]</scope>
</reference>
<proteinExistence type="predicted"/>
<name>A0ABC8JQE2_ERUVS</name>
<evidence type="ECO:0000256" key="1">
    <source>
        <dbReference type="SAM" id="MobiDB-lite"/>
    </source>
</evidence>
<comment type="caution">
    <text evidence="2">The sequence shown here is derived from an EMBL/GenBank/DDBJ whole genome shotgun (WGS) entry which is preliminary data.</text>
</comment>
<feature type="compositionally biased region" description="Basic and acidic residues" evidence="1">
    <location>
        <begin position="101"/>
        <end position="112"/>
    </location>
</feature>
<sequence length="159" mass="17527">MGEVRDAMLIYTKSSDPTESAARRERMRQAEEQGEMEQAAIAMVKANQVVETELVRPDQGAITPERIPAILRLGPVEASKNSSMERIPATLRLGSGGSAEQHIHQEREREEAQDLPVRIPATLRLGTATGDTAPPESNEPLLVQKRKPGQKSLNKNLLR</sequence>
<feature type="region of interest" description="Disordered" evidence="1">
    <location>
        <begin position="1"/>
        <end position="35"/>
    </location>
</feature>
<accession>A0ABC8JQE2</accession>